<dbReference type="Pfam" id="PF02269">
    <property type="entry name" value="TFIID-18kDa"/>
    <property type="match status" value="1"/>
</dbReference>
<dbReference type="PANTHER" id="PTHR11380:SF5">
    <property type="entry name" value="TRANSCRIPTION INITIATION FACTOR TFIID SUBUNIT 13"/>
    <property type="match status" value="1"/>
</dbReference>
<feature type="compositionally biased region" description="Low complexity" evidence="7">
    <location>
        <begin position="605"/>
        <end position="614"/>
    </location>
</feature>
<keyword evidence="4" id="KW-0539">Nucleus</keyword>
<protein>
    <recommendedName>
        <fullName evidence="6">Transcription initiation factor TFIID subunit 13</fullName>
    </recommendedName>
</protein>
<evidence type="ECO:0000256" key="6">
    <source>
        <dbReference type="ARBA" id="ARBA00040136"/>
    </source>
</evidence>
<comment type="caution">
    <text evidence="8">The sequence shown here is derived from an EMBL/GenBank/DDBJ whole genome shotgun (WGS) entry which is preliminary data.</text>
</comment>
<keyword evidence="2" id="KW-0805">Transcription regulation</keyword>
<reference evidence="8 9" key="1">
    <citation type="submission" date="2024-02" db="EMBL/GenBank/DDBJ databases">
        <authorList>
            <person name="Daric V."/>
            <person name="Darras S."/>
        </authorList>
    </citation>
    <scope>NUCLEOTIDE SEQUENCE [LARGE SCALE GENOMIC DNA]</scope>
</reference>
<evidence type="ECO:0000313" key="8">
    <source>
        <dbReference type="EMBL" id="CAK8696018.1"/>
    </source>
</evidence>
<dbReference type="InterPro" id="IPR009072">
    <property type="entry name" value="Histone-fold"/>
</dbReference>
<dbReference type="InterPro" id="IPR003195">
    <property type="entry name" value="TFIID_TAF13"/>
</dbReference>
<comment type="subcellular location">
    <subcellularLocation>
        <location evidence="1">Nucleus</location>
    </subcellularLocation>
</comment>
<dbReference type="Gene3D" id="1.10.20.10">
    <property type="entry name" value="Histone, subunit A"/>
    <property type="match status" value="1"/>
</dbReference>
<feature type="region of interest" description="Disordered" evidence="7">
    <location>
        <begin position="429"/>
        <end position="453"/>
    </location>
</feature>
<evidence type="ECO:0000313" key="9">
    <source>
        <dbReference type="Proteomes" id="UP001642483"/>
    </source>
</evidence>
<dbReference type="Proteomes" id="UP001642483">
    <property type="component" value="Unassembled WGS sequence"/>
</dbReference>
<feature type="region of interest" description="Disordered" evidence="7">
    <location>
        <begin position="695"/>
        <end position="721"/>
    </location>
</feature>
<feature type="compositionally biased region" description="Polar residues" evidence="7">
    <location>
        <begin position="573"/>
        <end position="584"/>
    </location>
</feature>
<dbReference type="EMBL" id="CAWYQH010000152">
    <property type="protein sequence ID" value="CAK8696018.1"/>
    <property type="molecule type" value="Genomic_DNA"/>
</dbReference>
<gene>
    <name evidence="8" type="ORF">CVLEPA_LOCUS29212</name>
</gene>
<evidence type="ECO:0000256" key="2">
    <source>
        <dbReference type="ARBA" id="ARBA00023015"/>
    </source>
</evidence>
<evidence type="ECO:0000256" key="5">
    <source>
        <dbReference type="ARBA" id="ARBA00038392"/>
    </source>
</evidence>
<evidence type="ECO:0000256" key="7">
    <source>
        <dbReference type="SAM" id="MobiDB-lite"/>
    </source>
</evidence>
<feature type="compositionally biased region" description="Polar residues" evidence="7">
    <location>
        <begin position="506"/>
        <end position="524"/>
    </location>
</feature>
<feature type="region of interest" description="Disordered" evidence="7">
    <location>
        <begin position="391"/>
        <end position="410"/>
    </location>
</feature>
<feature type="compositionally biased region" description="Polar residues" evidence="7">
    <location>
        <begin position="710"/>
        <end position="720"/>
    </location>
</feature>
<dbReference type="CDD" id="cd07978">
    <property type="entry name" value="HFD_TAF13"/>
    <property type="match status" value="1"/>
</dbReference>
<feature type="region of interest" description="Disordered" evidence="7">
    <location>
        <begin position="494"/>
        <end position="615"/>
    </location>
</feature>
<feature type="compositionally biased region" description="Basic and acidic residues" evidence="7">
    <location>
        <begin position="205"/>
        <end position="222"/>
    </location>
</feature>
<evidence type="ECO:0000256" key="3">
    <source>
        <dbReference type="ARBA" id="ARBA00023163"/>
    </source>
</evidence>
<organism evidence="8 9">
    <name type="scientific">Clavelina lepadiformis</name>
    <name type="common">Light-bulb sea squirt</name>
    <name type="synonym">Ascidia lepadiformis</name>
    <dbReference type="NCBI Taxonomy" id="159417"/>
    <lineage>
        <taxon>Eukaryota</taxon>
        <taxon>Metazoa</taxon>
        <taxon>Chordata</taxon>
        <taxon>Tunicata</taxon>
        <taxon>Ascidiacea</taxon>
        <taxon>Aplousobranchia</taxon>
        <taxon>Clavelinidae</taxon>
        <taxon>Clavelina</taxon>
    </lineage>
</organism>
<proteinExistence type="inferred from homology"/>
<accession>A0ABP0GY45</accession>
<dbReference type="Pfam" id="PF15501">
    <property type="entry name" value="MDM1"/>
    <property type="match status" value="2"/>
</dbReference>
<dbReference type="SUPFAM" id="SSF47113">
    <property type="entry name" value="Histone-fold"/>
    <property type="match status" value="1"/>
</dbReference>
<feature type="compositionally biased region" description="Basic and acidic residues" evidence="7">
    <location>
        <begin position="586"/>
        <end position="604"/>
    </location>
</feature>
<feature type="region of interest" description="Disordered" evidence="7">
    <location>
        <begin position="162"/>
        <end position="222"/>
    </location>
</feature>
<evidence type="ECO:0000256" key="1">
    <source>
        <dbReference type="ARBA" id="ARBA00004123"/>
    </source>
</evidence>
<comment type="similarity">
    <text evidence="5">Belongs to the TAF13 family.</text>
</comment>
<feature type="region of interest" description="Disordered" evidence="7">
    <location>
        <begin position="289"/>
        <end position="313"/>
    </location>
</feature>
<name>A0ABP0GY45_CLALP</name>
<sequence>MPVKFRGVSEYASTYQWTPSYRSTQFKPTQQQTMPEAGLRSDQMTMLVEPNFTKKRQVPHRKPEANQCLVWFHDDGSFASSDSPKPEENEVLKKTYVVKAKKSSSKTRANIDVDVAKTGTNVALENKQVKSLNESFSTWEKTNLDKVRIDIERKKREEELQVLAKQKKSTTKPLTFAVKKPSPKPSPTKAQKHKNNRTVLSSPSKEQKLTPKKEVKKTPKKEAKTVPLRYRPLHYRMHTAHQSEYQQMFRKPAKFVPSSPLINALDVVHASSSAIPPHNRSPKMRAKSEYASNFKNQSPLSKSLPAFTSPASPSMKLKVKNLPTSPAPPRCSPRKLLSEYTNQFPEQKFPVMDHEKVLDQAEHNKMNRDGTGFDREHINQLVSPKNKLWDLSSVTSSHDPSADKDNQGSMISTEQKHVRASAQFLESKLKRSNAGTSEAADISDSVRSNVGSDHNADEIESIATVERDSLGAPSVASSESIAIGIKPVARKLAWDENDEEDGTDAVSESETLVSTEQSSTTGNNFEGRLPTPQLKEIGGGLRTHHDLTTPCSGGALLTSPTSSKRKIVVKPTPVNSPQTPSRSKMNTRDESIKNRKSAADEKSKTSPSSKVSKSVEIPRRMQHTFHAPIRGSLRDQEFQPWSRNSRPVIAFDQLSLASSRSIASAEQLLEKSRERKDFWANFAYQYIDKANKQHVNSNSEMSDDTGGYSGESTPSRVQSSTDDKKKRLFFKEIRCMMYGFGDDQNPYTESVELLEELVIEFITEIAHKASQNGRQGRVQVEDIVYLVQKDPPKYARVKDLLTMNEELKKARRAFDEAKF</sequence>
<feature type="compositionally biased region" description="Polar residues" evidence="7">
    <location>
        <begin position="290"/>
        <end position="301"/>
    </location>
</feature>
<evidence type="ECO:0000256" key="4">
    <source>
        <dbReference type="ARBA" id="ARBA00023242"/>
    </source>
</evidence>
<keyword evidence="9" id="KW-1185">Reference proteome</keyword>
<dbReference type="PANTHER" id="PTHR11380">
    <property type="entry name" value="TRANSCRIPTION INITIATION FACTOR TFIID/SUPT3-RELATED"/>
    <property type="match status" value="1"/>
</dbReference>
<keyword evidence="3" id="KW-0804">Transcription</keyword>
<dbReference type="InterPro" id="IPR029136">
    <property type="entry name" value="MDM1"/>
</dbReference>